<feature type="compositionally biased region" description="Polar residues" evidence="1">
    <location>
        <begin position="14"/>
        <end position="34"/>
    </location>
</feature>
<feature type="compositionally biased region" description="Low complexity" evidence="1">
    <location>
        <begin position="43"/>
        <end position="57"/>
    </location>
</feature>
<feature type="region of interest" description="Disordered" evidence="1">
    <location>
        <begin position="72"/>
        <end position="117"/>
    </location>
</feature>
<evidence type="ECO:0000256" key="1">
    <source>
        <dbReference type="SAM" id="MobiDB-lite"/>
    </source>
</evidence>
<name>A0A2A2DBM3_9ACTN</name>
<reference evidence="2 3" key="1">
    <citation type="submission" date="2017-08" db="EMBL/GenBank/DDBJ databases">
        <title>Genome sequence of Streptomyces albireticuli NRRL B-1670.</title>
        <authorList>
            <person name="Graham D.E."/>
            <person name="Mahan K.M."/>
            <person name="Klingeman D.M."/>
            <person name="Hettich R.L."/>
            <person name="Parry R.J."/>
            <person name="Spain J.C."/>
        </authorList>
    </citation>
    <scope>NUCLEOTIDE SEQUENCE [LARGE SCALE GENOMIC DNA]</scope>
    <source>
        <strain evidence="2 3">NRRL B-1670</strain>
    </source>
</reference>
<protein>
    <submittedName>
        <fullName evidence="2">Uncharacterized protein</fullName>
    </submittedName>
</protein>
<dbReference type="AlphaFoldDB" id="A0A2A2DBM3"/>
<comment type="caution">
    <text evidence="2">The sequence shown here is derived from an EMBL/GenBank/DDBJ whole genome shotgun (WGS) entry which is preliminary data.</text>
</comment>
<accession>A0A2A2DBM3</accession>
<proteinExistence type="predicted"/>
<dbReference type="Proteomes" id="UP000218944">
    <property type="component" value="Unassembled WGS sequence"/>
</dbReference>
<gene>
    <name evidence="2" type="ORF">CK936_11650</name>
</gene>
<feature type="region of interest" description="Disordered" evidence="1">
    <location>
        <begin position="1"/>
        <end position="60"/>
    </location>
</feature>
<dbReference type="EMBL" id="NSJV01000223">
    <property type="protein sequence ID" value="PAU48702.1"/>
    <property type="molecule type" value="Genomic_DNA"/>
</dbReference>
<evidence type="ECO:0000313" key="3">
    <source>
        <dbReference type="Proteomes" id="UP000218944"/>
    </source>
</evidence>
<organism evidence="2 3">
    <name type="scientific">Streptomyces albireticuli</name>
    <dbReference type="NCBI Taxonomy" id="1940"/>
    <lineage>
        <taxon>Bacteria</taxon>
        <taxon>Bacillati</taxon>
        <taxon>Actinomycetota</taxon>
        <taxon>Actinomycetes</taxon>
        <taxon>Kitasatosporales</taxon>
        <taxon>Streptomycetaceae</taxon>
        <taxon>Streptomyces</taxon>
    </lineage>
</organism>
<sequence length="204" mass="21708">MAVLVQPRDGLSMTAHSMASSPVVQSRVPGTSMDSGRPDRESGTTSRASTTASAARGMFTRKAARQEYWATSHSPITGPVSPPLSLGSQGGGEGADDEAGEERPAAAEAVGGCAGCQDESAEDEGVAVDDPLQLLHRADRSLLRSGRATFRMARSMPRRNRPRHRVRVAARRRTGAVRAVTCPPDGCWVLMARLRSAWRRAGLC</sequence>
<evidence type="ECO:0000313" key="2">
    <source>
        <dbReference type="EMBL" id="PAU48702.1"/>
    </source>
</evidence>
<keyword evidence="3" id="KW-1185">Reference proteome</keyword>